<dbReference type="AlphaFoldDB" id="A0A195D3E7"/>
<dbReference type="PANTHER" id="PTHR23255">
    <property type="entry name" value="TRANSFORMING GROWTH FACTOR-BETA RECEPTOR TYPE I AND II"/>
    <property type="match status" value="1"/>
</dbReference>
<keyword evidence="14" id="KW-1185">Reference proteome</keyword>
<protein>
    <submittedName>
        <fullName evidence="13">TGF-beta receptor type-1</fullName>
    </submittedName>
</protein>
<evidence type="ECO:0000256" key="3">
    <source>
        <dbReference type="ARBA" id="ARBA00022679"/>
    </source>
</evidence>
<evidence type="ECO:0000313" key="13">
    <source>
        <dbReference type="EMBL" id="KYN07381.1"/>
    </source>
</evidence>
<keyword evidence="6" id="KW-0547">Nucleotide-binding</keyword>
<feature type="domain" description="Activin types I and II receptor" evidence="12">
    <location>
        <begin position="6"/>
        <end position="113"/>
    </location>
</feature>
<keyword evidence="5" id="KW-0732">Signal</keyword>
<evidence type="ECO:0000259" key="12">
    <source>
        <dbReference type="Pfam" id="PF01064"/>
    </source>
</evidence>
<gene>
    <name evidence="13" type="ORF">ALC62_01583</name>
</gene>
<dbReference type="Gene3D" id="2.10.60.10">
    <property type="entry name" value="CD59"/>
    <property type="match status" value="1"/>
</dbReference>
<keyword evidence="3" id="KW-0808">Transferase</keyword>
<dbReference type="STRING" id="456900.A0A195D3E7"/>
<dbReference type="InterPro" id="IPR011009">
    <property type="entry name" value="Kinase-like_dom_sf"/>
</dbReference>
<keyword evidence="10" id="KW-0472">Membrane</keyword>
<dbReference type="GO" id="GO:0005524">
    <property type="term" value="F:ATP binding"/>
    <property type="evidence" value="ECO:0007669"/>
    <property type="project" value="UniProtKB-KW"/>
</dbReference>
<evidence type="ECO:0000256" key="1">
    <source>
        <dbReference type="ARBA" id="ARBA00004479"/>
    </source>
</evidence>
<dbReference type="GO" id="GO:0005886">
    <property type="term" value="C:plasma membrane"/>
    <property type="evidence" value="ECO:0007669"/>
    <property type="project" value="TreeGrafter"/>
</dbReference>
<sequence length="393" mass="44877">LILGLLKCYCDICPEANFTCETDGYCFASTSLKNNVISHARSVKIIRFQFENDALLKVKQDRPRQSNQCNDLRSQTCLDRSNWLPPEAPRFCNSKPGTYLSRICCDKDLCNLNLYPVLLSPNSSELSSVDSVFHALALLTNILTPFGGSSRGINYHAIELKSASICVRESKICMTRGSTRYVNYFPRCYNKMNFFPDTEYSVWCITNSTLRGPDGNEFVMACCDHSDYCNRDLRPSFPTYESRGRSYSHFANHLGGEHLSILASYVQIITVYIVLEETINMNHFDSFKRADVYALGLILWEIARRCNVGGIHDEYQLPFYDLVPSDPTIEEMRKVVCTDRQRPSIPNRWQSIEALQVMSKVMKECWYHNAAARLTALRIKKSLANYGAIDDLK</sequence>
<keyword evidence="11 13" id="KW-0675">Receptor</keyword>
<evidence type="ECO:0000256" key="7">
    <source>
        <dbReference type="ARBA" id="ARBA00022777"/>
    </source>
</evidence>
<keyword evidence="4" id="KW-0812">Transmembrane</keyword>
<keyword evidence="8" id="KW-0067">ATP-binding</keyword>
<evidence type="ECO:0000256" key="9">
    <source>
        <dbReference type="ARBA" id="ARBA00022989"/>
    </source>
</evidence>
<evidence type="ECO:0000256" key="11">
    <source>
        <dbReference type="ARBA" id="ARBA00023170"/>
    </source>
</evidence>
<dbReference type="Pfam" id="PF01064">
    <property type="entry name" value="Activin_recp"/>
    <property type="match status" value="1"/>
</dbReference>
<dbReference type="Gene3D" id="1.10.510.10">
    <property type="entry name" value="Transferase(Phosphotransferase) domain 1"/>
    <property type="match status" value="1"/>
</dbReference>
<evidence type="ECO:0000256" key="10">
    <source>
        <dbReference type="ARBA" id="ARBA00023136"/>
    </source>
</evidence>
<dbReference type="InterPro" id="IPR045860">
    <property type="entry name" value="Snake_toxin-like_sf"/>
</dbReference>
<dbReference type="InterPro" id="IPR000472">
    <property type="entry name" value="Activin_recp"/>
</dbReference>
<dbReference type="CDD" id="cd23598">
    <property type="entry name" value="TFP_LU_ECD_Babo"/>
    <property type="match status" value="1"/>
</dbReference>
<accession>A0A195D3E7</accession>
<name>A0A195D3E7_9HYME</name>
<keyword evidence="7" id="KW-0418">Kinase</keyword>
<dbReference type="InterPro" id="IPR000333">
    <property type="entry name" value="TGFB_receptor"/>
</dbReference>
<evidence type="ECO:0000313" key="14">
    <source>
        <dbReference type="Proteomes" id="UP000078542"/>
    </source>
</evidence>
<evidence type="ECO:0000256" key="6">
    <source>
        <dbReference type="ARBA" id="ARBA00022741"/>
    </source>
</evidence>
<organism evidence="13 14">
    <name type="scientific">Cyphomyrmex costatus</name>
    <dbReference type="NCBI Taxonomy" id="456900"/>
    <lineage>
        <taxon>Eukaryota</taxon>
        <taxon>Metazoa</taxon>
        <taxon>Ecdysozoa</taxon>
        <taxon>Arthropoda</taxon>
        <taxon>Hexapoda</taxon>
        <taxon>Insecta</taxon>
        <taxon>Pterygota</taxon>
        <taxon>Neoptera</taxon>
        <taxon>Endopterygota</taxon>
        <taxon>Hymenoptera</taxon>
        <taxon>Apocrita</taxon>
        <taxon>Aculeata</taxon>
        <taxon>Formicoidea</taxon>
        <taxon>Formicidae</taxon>
        <taxon>Myrmicinae</taxon>
        <taxon>Cyphomyrmex</taxon>
    </lineage>
</organism>
<dbReference type="GO" id="GO:0004675">
    <property type="term" value="F:transmembrane receptor protein serine/threonine kinase activity"/>
    <property type="evidence" value="ECO:0007669"/>
    <property type="project" value="InterPro"/>
</dbReference>
<evidence type="ECO:0000256" key="5">
    <source>
        <dbReference type="ARBA" id="ARBA00022729"/>
    </source>
</evidence>
<feature type="non-terminal residue" evidence="13">
    <location>
        <position position="1"/>
    </location>
</feature>
<evidence type="ECO:0000256" key="2">
    <source>
        <dbReference type="ARBA" id="ARBA00022527"/>
    </source>
</evidence>
<dbReference type="EMBL" id="KQ976885">
    <property type="protein sequence ID" value="KYN07381.1"/>
    <property type="molecule type" value="Genomic_DNA"/>
</dbReference>
<keyword evidence="9" id="KW-1133">Transmembrane helix</keyword>
<dbReference type="SUPFAM" id="SSF56112">
    <property type="entry name" value="Protein kinase-like (PK-like)"/>
    <property type="match status" value="1"/>
</dbReference>
<keyword evidence="2" id="KW-0723">Serine/threonine-protein kinase</keyword>
<evidence type="ECO:0000256" key="8">
    <source>
        <dbReference type="ARBA" id="ARBA00022840"/>
    </source>
</evidence>
<dbReference type="PANTHER" id="PTHR23255:SF71">
    <property type="entry name" value="RECEPTOR PROTEIN SERINE_THREONINE KINASE"/>
    <property type="match status" value="1"/>
</dbReference>
<evidence type="ECO:0000256" key="4">
    <source>
        <dbReference type="ARBA" id="ARBA00022692"/>
    </source>
</evidence>
<proteinExistence type="predicted"/>
<reference evidence="13 14" key="1">
    <citation type="submission" date="2016-03" db="EMBL/GenBank/DDBJ databases">
        <title>Cyphomyrmex costatus WGS genome.</title>
        <authorList>
            <person name="Nygaard S."/>
            <person name="Hu H."/>
            <person name="Boomsma J."/>
            <person name="Zhang G."/>
        </authorList>
    </citation>
    <scope>NUCLEOTIDE SEQUENCE [LARGE SCALE GENOMIC DNA]</scope>
    <source>
        <strain evidence="13">MS0001</strain>
        <tissue evidence="13">Whole body</tissue>
    </source>
</reference>
<dbReference type="Proteomes" id="UP000078542">
    <property type="component" value="Unassembled WGS sequence"/>
</dbReference>
<comment type="subcellular location">
    <subcellularLocation>
        <location evidence="1">Membrane</location>
        <topology evidence="1">Single-pass type I membrane protein</topology>
    </subcellularLocation>
</comment>
<dbReference type="GO" id="GO:0043235">
    <property type="term" value="C:receptor complex"/>
    <property type="evidence" value="ECO:0007669"/>
    <property type="project" value="TreeGrafter"/>
</dbReference>
<dbReference type="GO" id="GO:0071363">
    <property type="term" value="P:cellular response to growth factor stimulus"/>
    <property type="evidence" value="ECO:0007669"/>
    <property type="project" value="TreeGrafter"/>
</dbReference>